<accession>A0A4R3JZB1</accession>
<dbReference type="AlphaFoldDB" id="A0A4R3JZB1"/>
<dbReference type="SUPFAM" id="SSF55797">
    <property type="entry name" value="PR-1-like"/>
    <property type="match status" value="1"/>
</dbReference>
<dbReference type="Gene3D" id="3.40.33.10">
    <property type="entry name" value="CAP"/>
    <property type="match status" value="1"/>
</dbReference>
<feature type="region of interest" description="Disordered" evidence="1">
    <location>
        <begin position="78"/>
        <end position="131"/>
    </location>
</feature>
<evidence type="ECO:0000313" key="5">
    <source>
        <dbReference type="Proteomes" id="UP000295726"/>
    </source>
</evidence>
<evidence type="ECO:0000259" key="3">
    <source>
        <dbReference type="SMART" id="SM00198"/>
    </source>
</evidence>
<protein>
    <submittedName>
        <fullName evidence="4">Uncharacterized protein YkwD</fullName>
    </submittedName>
</protein>
<organism evidence="4 5">
    <name type="scientific">Muricomes intestini</name>
    <dbReference type="NCBI Taxonomy" id="1796634"/>
    <lineage>
        <taxon>Bacteria</taxon>
        <taxon>Bacillati</taxon>
        <taxon>Bacillota</taxon>
        <taxon>Clostridia</taxon>
        <taxon>Lachnospirales</taxon>
        <taxon>Lachnospiraceae</taxon>
        <taxon>Muricomes</taxon>
    </lineage>
</organism>
<dbReference type="Pfam" id="PF00188">
    <property type="entry name" value="CAP"/>
    <property type="match status" value="1"/>
</dbReference>
<evidence type="ECO:0000313" key="4">
    <source>
        <dbReference type="EMBL" id="TCS74264.1"/>
    </source>
</evidence>
<dbReference type="PANTHER" id="PTHR31157">
    <property type="entry name" value="SCP DOMAIN-CONTAINING PROTEIN"/>
    <property type="match status" value="1"/>
</dbReference>
<dbReference type="CDD" id="cd05379">
    <property type="entry name" value="CAP_bacterial"/>
    <property type="match status" value="1"/>
</dbReference>
<dbReference type="PANTHER" id="PTHR31157:SF1">
    <property type="entry name" value="SCP DOMAIN-CONTAINING PROTEIN"/>
    <property type="match status" value="1"/>
</dbReference>
<dbReference type="RefSeq" id="WP_132383984.1">
    <property type="nucleotide sequence ID" value="NZ_DAIRMY010000038.1"/>
</dbReference>
<dbReference type="EMBL" id="SLZZ01000041">
    <property type="protein sequence ID" value="TCS74264.1"/>
    <property type="molecule type" value="Genomic_DNA"/>
</dbReference>
<feature type="signal peptide" evidence="2">
    <location>
        <begin position="1"/>
        <end position="27"/>
    </location>
</feature>
<dbReference type="InterPro" id="IPR014044">
    <property type="entry name" value="CAP_dom"/>
</dbReference>
<sequence length="258" mass="27422">MKRKILTALLSAAVIGTAGLSPLAVHAASPEEAAGAVQGSTLCPNGANAIVVTSVDQLKQKLEELGVNCTLPDLTAQLPENNQPCETQPAAPEQPDVTQPETPDQPDSNQPGAPEQPDTSQPETPEQPASDVENADYVQQIVDLVNQERAKAGLSPVTADSTVQTAAQVRAREIEKSFSHTRPDGSSFDTALTQQGVKFNGCGENIAWGQKSPQEVMTGWMNSAGHKANILNAKYTKIGVGYHQNASGTNYWTQEFTY</sequence>
<comment type="caution">
    <text evidence="4">The sequence shown here is derived from an EMBL/GenBank/DDBJ whole genome shotgun (WGS) entry which is preliminary data.</text>
</comment>
<dbReference type="InterPro" id="IPR035940">
    <property type="entry name" value="CAP_sf"/>
</dbReference>
<feature type="compositionally biased region" description="Polar residues" evidence="1">
    <location>
        <begin position="96"/>
        <end position="124"/>
    </location>
</feature>
<dbReference type="Proteomes" id="UP000295726">
    <property type="component" value="Unassembled WGS sequence"/>
</dbReference>
<name>A0A4R3JZB1_9FIRM</name>
<evidence type="ECO:0000256" key="2">
    <source>
        <dbReference type="SAM" id="SignalP"/>
    </source>
</evidence>
<feature type="chain" id="PRO_5020832850" evidence="2">
    <location>
        <begin position="28"/>
        <end position="258"/>
    </location>
</feature>
<feature type="domain" description="SCP" evidence="3">
    <location>
        <begin position="136"/>
        <end position="253"/>
    </location>
</feature>
<gene>
    <name evidence="4" type="ORF">EDD59_14128</name>
</gene>
<reference evidence="4 5" key="1">
    <citation type="submission" date="2019-03" db="EMBL/GenBank/DDBJ databases">
        <title>Genomic Encyclopedia of Type Strains, Phase IV (KMG-IV): sequencing the most valuable type-strain genomes for metagenomic binning, comparative biology and taxonomic classification.</title>
        <authorList>
            <person name="Goeker M."/>
        </authorList>
    </citation>
    <scope>NUCLEOTIDE SEQUENCE [LARGE SCALE GENOMIC DNA]</scope>
    <source>
        <strain evidence="4 5">DSM 29489</strain>
    </source>
</reference>
<dbReference type="OrthoDB" id="9783944at2"/>
<keyword evidence="2" id="KW-0732">Signal</keyword>
<evidence type="ECO:0000256" key="1">
    <source>
        <dbReference type="SAM" id="MobiDB-lite"/>
    </source>
</evidence>
<dbReference type="SMART" id="SM00198">
    <property type="entry name" value="SCP"/>
    <property type="match status" value="1"/>
</dbReference>
<proteinExistence type="predicted"/>
<keyword evidence="5" id="KW-1185">Reference proteome</keyword>